<evidence type="ECO:0000313" key="4">
    <source>
        <dbReference type="Proteomes" id="UP000321691"/>
    </source>
</evidence>
<evidence type="ECO:0000313" key="1">
    <source>
        <dbReference type="EMBL" id="GEO65877.1"/>
    </source>
</evidence>
<accession>A0A0F3RQM6</accession>
<dbReference type="Proteomes" id="UP000321691">
    <property type="component" value="Unassembled WGS sequence"/>
</dbReference>
<dbReference type="GO" id="GO:0016740">
    <property type="term" value="F:transferase activity"/>
    <property type="evidence" value="ECO:0007669"/>
    <property type="project" value="UniProtKB-KW"/>
</dbReference>
<protein>
    <submittedName>
        <fullName evidence="2">Nucleoside 2-deoxyribosyltransferase</fullName>
    </submittedName>
</protein>
<dbReference type="EMBL" id="JZCR01000021">
    <property type="protein sequence ID" value="KJW12215.1"/>
    <property type="molecule type" value="Genomic_DNA"/>
</dbReference>
<dbReference type="EMBL" id="BJZI01000003">
    <property type="protein sequence ID" value="GEO65877.1"/>
    <property type="molecule type" value="Genomic_DNA"/>
</dbReference>
<dbReference type="AlphaFoldDB" id="A0A0F3RQM6"/>
<name>A0A0F3RQM6_9LACO</name>
<dbReference type="OrthoDB" id="397706at2"/>
<keyword evidence="2" id="KW-0808">Transferase</keyword>
<dbReference type="STRING" id="216463.VC81_09980"/>
<comment type="caution">
    <text evidence="2">The sequence shown here is derived from an EMBL/GenBank/DDBJ whole genome shotgun (WGS) entry which is preliminary data.</text>
</comment>
<reference evidence="1 4" key="2">
    <citation type="submission" date="2019-07" db="EMBL/GenBank/DDBJ databases">
        <title>Whole genome shotgun sequence of Lactobacillus spicheri NBRC 107155.</title>
        <authorList>
            <person name="Hosoyama A."/>
            <person name="Uohara A."/>
            <person name="Ohji S."/>
            <person name="Ichikawa N."/>
        </authorList>
    </citation>
    <scope>NUCLEOTIDE SEQUENCE [LARGE SCALE GENOMIC DNA]</scope>
    <source>
        <strain evidence="1 4">NBRC 107155</strain>
    </source>
</reference>
<dbReference type="Gene3D" id="3.40.50.450">
    <property type="match status" value="1"/>
</dbReference>
<proteinExistence type="predicted"/>
<gene>
    <name evidence="1" type="ORF">LSP04_02960</name>
    <name evidence="2" type="ORF">VC81_09980</name>
</gene>
<evidence type="ECO:0000313" key="3">
    <source>
        <dbReference type="Proteomes" id="UP000033491"/>
    </source>
</evidence>
<dbReference type="InterPro" id="IPR007710">
    <property type="entry name" value="Nucleoside_deoxyribTrfase"/>
</dbReference>
<evidence type="ECO:0000313" key="2">
    <source>
        <dbReference type="EMBL" id="KJW12215.1"/>
    </source>
</evidence>
<dbReference type="Proteomes" id="UP000033491">
    <property type="component" value="Unassembled WGS sequence"/>
</dbReference>
<organism evidence="2 3">
    <name type="scientific">Levilactobacillus spicheri</name>
    <dbReference type="NCBI Taxonomy" id="216463"/>
    <lineage>
        <taxon>Bacteria</taxon>
        <taxon>Bacillati</taxon>
        <taxon>Bacillota</taxon>
        <taxon>Bacilli</taxon>
        <taxon>Lactobacillales</taxon>
        <taxon>Lactobacillaceae</taxon>
        <taxon>Levilactobacillus</taxon>
    </lineage>
</organism>
<dbReference type="SUPFAM" id="SSF52309">
    <property type="entry name" value="N-(deoxy)ribosyltransferase-like"/>
    <property type="match status" value="1"/>
</dbReference>
<dbReference type="RefSeq" id="WP_045807936.1">
    <property type="nucleotide sequence ID" value="NZ_BJZI01000003.1"/>
</dbReference>
<sequence>MTNIYLAGPFFDDEQIERISRAERALAANPQVDHVFSPRLNEIRDLVEGTPKWSDATFKMDTDEIDRADVVVALADYVDDQVDSGTAFEIGYAFHSGTPVVLLHEKDNKVNLMLSESLHAYLQRAEDLATYDFETLPESHYDGPVF</sequence>
<keyword evidence="4" id="KW-1185">Reference proteome</keyword>
<reference evidence="2 3" key="1">
    <citation type="submission" date="2015-03" db="EMBL/GenBank/DDBJ databases">
        <authorList>
            <person name="Zheng J."/>
            <person name="Ganezle M."/>
        </authorList>
    </citation>
    <scope>NUCLEOTIDE SEQUENCE [LARGE SCALE GENOMIC DNA]</scope>
    <source>
        <strain evidence="2 3">LP38</strain>
    </source>
</reference>
<dbReference type="PATRIC" id="fig|216463.3.peg.1253"/>
<dbReference type="Pfam" id="PF05014">
    <property type="entry name" value="Nuc_deoxyrib_tr"/>
    <property type="match status" value="1"/>
</dbReference>